<feature type="region of interest" description="Disordered" evidence="1">
    <location>
        <begin position="129"/>
        <end position="174"/>
    </location>
</feature>
<feature type="compositionally biased region" description="Basic residues" evidence="1">
    <location>
        <begin position="148"/>
        <end position="161"/>
    </location>
</feature>
<keyword evidence="2" id="KW-1185">Reference proteome</keyword>
<dbReference type="AlphaFoldDB" id="A0A0N4ZXW7"/>
<dbReference type="Proteomes" id="UP000038045">
    <property type="component" value="Unplaced"/>
</dbReference>
<feature type="compositionally biased region" description="Basic residues" evidence="1">
    <location>
        <begin position="63"/>
        <end position="76"/>
    </location>
</feature>
<accession>A0A0N4ZXW7</accession>
<protein>
    <submittedName>
        <fullName evidence="3">Uncharacterized protein</fullName>
    </submittedName>
</protein>
<reference evidence="3" key="1">
    <citation type="submission" date="2017-02" db="UniProtKB">
        <authorList>
            <consortium name="WormBaseParasite"/>
        </authorList>
    </citation>
    <scope>IDENTIFICATION</scope>
</reference>
<dbReference type="WBParaSite" id="PTRK_0001363200.1">
    <property type="protein sequence ID" value="PTRK_0001363200.1"/>
    <property type="gene ID" value="PTRK_0001363200"/>
</dbReference>
<feature type="region of interest" description="Disordered" evidence="1">
    <location>
        <begin position="1"/>
        <end position="114"/>
    </location>
</feature>
<proteinExistence type="predicted"/>
<evidence type="ECO:0000313" key="2">
    <source>
        <dbReference type="Proteomes" id="UP000038045"/>
    </source>
</evidence>
<organism evidence="2 3">
    <name type="scientific">Parastrongyloides trichosuri</name>
    <name type="common">Possum-specific nematode worm</name>
    <dbReference type="NCBI Taxonomy" id="131310"/>
    <lineage>
        <taxon>Eukaryota</taxon>
        <taxon>Metazoa</taxon>
        <taxon>Ecdysozoa</taxon>
        <taxon>Nematoda</taxon>
        <taxon>Chromadorea</taxon>
        <taxon>Rhabditida</taxon>
        <taxon>Tylenchina</taxon>
        <taxon>Panagrolaimomorpha</taxon>
        <taxon>Strongyloidoidea</taxon>
        <taxon>Strongyloididae</taxon>
        <taxon>Parastrongyloides</taxon>
    </lineage>
</organism>
<evidence type="ECO:0000313" key="3">
    <source>
        <dbReference type="WBParaSite" id="PTRK_0001363200.1"/>
    </source>
</evidence>
<name>A0A0N4ZXW7_PARTI</name>
<sequence length="200" mass="22852">MQRAALDRGQTNHNAEEEAPHGLHPAPAALCPRRPGARHRQGDDELPLRQAPSDLCRQPEQGRRRRRRRRPVVRRAVRQDVDPAGRRAQQRRRRVEPHLLLGRPGPGGLHQGRADPLRQWLGLAERAERQAEDHLDAEPGQLPDGLRRGKGRAPARRRRLGARLLPEVPEPPRRVPGRLLVHRELEQGQRPVRRRQGLIA</sequence>
<evidence type="ECO:0000256" key="1">
    <source>
        <dbReference type="SAM" id="MobiDB-lite"/>
    </source>
</evidence>